<protein>
    <recommendedName>
        <fullName evidence="1">FBD domain-containing protein</fullName>
    </recommendedName>
</protein>
<dbReference type="EMBL" id="DF974040">
    <property type="protein sequence ID" value="GAU44402.1"/>
    <property type="molecule type" value="Genomic_DNA"/>
</dbReference>
<evidence type="ECO:0000313" key="2">
    <source>
        <dbReference type="EMBL" id="GAU44402.1"/>
    </source>
</evidence>
<name>A0A2Z6P751_TRISU</name>
<feature type="domain" description="FBD" evidence="1">
    <location>
        <begin position="111"/>
        <end position="179"/>
    </location>
</feature>
<dbReference type="OrthoDB" id="594804at2759"/>
<evidence type="ECO:0000259" key="1">
    <source>
        <dbReference type="SMART" id="SM00579"/>
    </source>
</evidence>
<accession>A0A2Z6P751</accession>
<dbReference type="Pfam" id="PF24758">
    <property type="entry name" value="LRR_At5g56370"/>
    <property type="match status" value="1"/>
</dbReference>
<dbReference type="InterPro" id="IPR006566">
    <property type="entry name" value="FBD"/>
</dbReference>
<dbReference type="PANTHER" id="PTHR31900:SF34">
    <property type="entry name" value="EMB|CAB62440.1-RELATED"/>
    <property type="match status" value="1"/>
</dbReference>
<dbReference type="InterPro" id="IPR055411">
    <property type="entry name" value="LRR_FXL15/At3g58940/PEG3-like"/>
</dbReference>
<gene>
    <name evidence="2" type="ORF">TSUD_246280</name>
</gene>
<dbReference type="PANTHER" id="PTHR31900">
    <property type="entry name" value="F-BOX/RNI SUPERFAMILY PROTEIN-RELATED"/>
    <property type="match status" value="1"/>
</dbReference>
<dbReference type="AlphaFoldDB" id="A0A2Z6P751"/>
<dbReference type="SMART" id="SM00579">
    <property type="entry name" value="FBD"/>
    <property type="match status" value="1"/>
</dbReference>
<dbReference type="Proteomes" id="UP000242715">
    <property type="component" value="Unassembled WGS sequence"/>
</dbReference>
<keyword evidence="3" id="KW-1185">Reference proteome</keyword>
<reference evidence="3" key="1">
    <citation type="journal article" date="2017" name="Front. Plant Sci.">
        <title>Climate Clever Clovers: New Paradigm to Reduce the Environmental Footprint of Ruminants by Breeding Low Methanogenic Forages Utilizing Haplotype Variation.</title>
        <authorList>
            <person name="Kaur P."/>
            <person name="Appels R."/>
            <person name="Bayer P.E."/>
            <person name="Keeble-Gagnere G."/>
            <person name="Wang J."/>
            <person name="Hirakawa H."/>
            <person name="Shirasawa K."/>
            <person name="Vercoe P."/>
            <person name="Stefanova K."/>
            <person name="Durmic Z."/>
            <person name="Nichols P."/>
            <person name="Revell C."/>
            <person name="Isobe S.N."/>
            <person name="Edwards D."/>
            <person name="Erskine W."/>
        </authorList>
    </citation>
    <scope>NUCLEOTIDE SEQUENCE [LARGE SCALE GENOMIC DNA]</scope>
    <source>
        <strain evidence="3">cv. Daliak</strain>
    </source>
</reference>
<evidence type="ECO:0000313" key="3">
    <source>
        <dbReference type="Proteomes" id="UP000242715"/>
    </source>
</evidence>
<organism evidence="2 3">
    <name type="scientific">Trifolium subterraneum</name>
    <name type="common">Subterranean clover</name>
    <dbReference type="NCBI Taxonomy" id="3900"/>
    <lineage>
        <taxon>Eukaryota</taxon>
        <taxon>Viridiplantae</taxon>
        <taxon>Streptophyta</taxon>
        <taxon>Embryophyta</taxon>
        <taxon>Tracheophyta</taxon>
        <taxon>Spermatophyta</taxon>
        <taxon>Magnoliopsida</taxon>
        <taxon>eudicotyledons</taxon>
        <taxon>Gunneridae</taxon>
        <taxon>Pentapetalae</taxon>
        <taxon>rosids</taxon>
        <taxon>fabids</taxon>
        <taxon>Fabales</taxon>
        <taxon>Fabaceae</taxon>
        <taxon>Papilionoideae</taxon>
        <taxon>50 kb inversion clade</taxon>
        <taxon>NPAAA clade</taxon>
        <taxon>Hologalegina</taxon>
        <taxon>IRL clade</taxon>
        <taxon>Trifolieae</taxon>
        <taxon>Trifolium</taxon>
    </lineage>
</organism>
<sequence length="180" mass="20696">MTTVKQHPLENLQLVGTFHNNMIPLWPNIFVFPTLVVLKLTKLNVIDNISVDLPSLKTLHLILVYFKNKDNFNKLLNGCPILEDLQTHIFYVEQFHYIEEQVEGVWLKTLSKLVRANITTYERVGFKDQIQFATYILKNAPLLRVMKITVAEPSSSCQNALEELKSCPRISPKCKLSIVS</sequence>
<proteinExistence type="predicted"/>
<dbReference type="InterPro" id="IPR050232">
    <property type="entry name" value="FBL13/AtMIF1-like"/>
</dbReference>